<dbReference type="Pfam" id="PF13560">
    <property type="entry name" value="HTH_31"/>
    <property type="match status" value="1"/>
</dbReference>
<dbReference type="InterPro" id="IPR041413">
    <property type="entry name" value="MLTR_LBD"/>
</dbReference>
<sequence length="294" mass="32544">MTGPVQVDPDTVRRANLREFLVARRAQITPEEVGLAPGGRRRTPGLRREEVAVLAGVGSSWYQWLEQGRDITVSSHVLDAVGRVLKLNEAETRHLYALAGLNPPPLGAICPHQAEQPVDEALVRLVDAWLPNPGHIVDCYWNMVVANRTAQLALRMTDPGVNCLHQYFLDDIYRESVTNWEELAPHVVASYRSEMTANPGDEGFQEVVEALIPQSPEFAALWERQDVAHNSARSKTLSSKVGALHFESVVLAVPNRADLRVVLHNPQAGTDTAVKLERLLAEDERRNGLRLVAG</sequence>
<dbReference type="PANTHER" id="PTHR35010:SF3">
    <property type="entry name" value="BLL4873 PROTEIN"/>
    <property type="match status" value="1"/>
</dbReference>
<dbReference type="CDD" id="cd00093">
    <property type="entry name" value="HTH_XRE"/>
    <property type="match status" value="1"/>
</dbReference>
<comment type="caution">
    <text evidence="2">The sequence shown here is derived from an EMBL/GenBank/DDBJ whole genome shotgun (WGS) entry which is preliminary data.</text>
</comment>
<name>A0ABN2QYS8_9ACTN</name>
<reference evidence="2 3" key="1">
    <citation type="journal article" date="2019" name="Int. J. Syst. Evol. Microbiol.">
        <title>The Global Catalogue of Microorganisms (GCM) 10K type strain sequencing project: providing services to taxonomists for standard genome sequencing and annotation.</title>
        <authorList>
            <consortium name="The Broad Institute Genomics Platform"/>
            <consortium name="The Broad Institute Genome Sequencing Center for Infectious Disease"/>
            <person name="Wu L."/>
            <person name="Ma J."/>
        </authorList>
    </citation>
    <scope>NUCLEOTIDE SEQUENCE [LARGE SCALE GENOMIC DNA]</scope>
    <source>
        <strain evidence="2 3">JCM 16013</strain>
    </source>
</reference>
<dbReference type="Gene3D" id="3.30.450.180">
    <property type="match status" value="1"/>
</dbReference>
<dbReference type="Proteomes" id="UP001499854">
    <property type="component" value="Unassembled WGS sequence"/>
</dbReference>
<dbReference type="InterPro" id="IPR001387">
    <property type="entry name" value="Cro/C1-type_HTH"/>
</dbReference>
<dbReference type="RefSeq" id="WP_344656386.1">
    <property type="nucleotide sequence ID" value="NZ_BAAAQM010000006.1"/>
</dbReference>
<evidence type="ECO:0000313" key="2">
    <source>
        <dbReference type="EMBL" id="GAA1960565.1"/>
    </source>
</evidence>
<accession>A0ABN2QYS8</accession>
<evidence type="ECO:0000313" key="3">
    <source>
        <dbReference type="Proteomes" id="UP001499854"/>
    </source>
</evidence>
<dbReference type="EMBL" id="BAAAQM010000006">
    <property type="protein sequence ID" value="GAA1960565.1"/>
    <property type="molecule type" value="Genomic_DNA"/>
</dbReference>
<evidence type="ECO:0000259" key="1">
    <source>
        <dbReference type="Pfam" id="PF17765"/>
    </source>
</evidence>
<protein>
    <submittedName>
        <fullName evidence="2">Helix-turn-helix transcriptional regulator</fullName>
    </submittedName>
</protein>
<keyword evidence="3" id="KW-1185">Reference proteome</keyword>
<organism evidence="2 3">
    <name type="scientific">Catenulispora subtropica</name>
    <dbReference type="NCBI Taxonomy" id="450798"/>
    <lineage>
        <taxon>Bacteria</taxon>
        <taxon>Bacillati</taxon>
        <taxon>Actinomycetota</taxon>
        <taxon>Actinomycetes</taxon>
        <taxon>Catenulisporales</taxon>
        <taxon>Catenulisporaceae</taxon>
        <taxon>Catenulispora</taxon>
    </lineage>
</organism>
<proteinExistence type="predicted"/>
<gene>
    <name evidence="2" type="ORF">GCM10009838_16260</name>
</gene>
<dbReference type="Pfam" id="PF17765">
    <property type="entry name" value="MLTR_LBD"/>
    <property type="match status" value="1"/>
</dbReference>
<feature type="domain" description="MmyB-like transcription regulator ligand binding" evidence="1">
    <location>
        <begin position="118"/>
        <end position="279"/>
    </location>
</feature>
<dbReference type="PANTHER" id="PTHR35010">
    <property type="entry name" value="BLL4672 PROTEIN-RELATED"/>
    <property type="match status" value="1"/>
</dbReference>